<comment type="caution">
    <text evidence="2">The sequence shown here is derived from an EMBL/GenBank/DDBJ whole genome shotgun (WGS) entry which is preliminary data.</text>
</comment>
<sequence length="88" mass="9716">MLHIDVGDVVLPWNSRSPETTNNQHVGDNHDSHGQKEQGHSDERVIELLHGVTSHADSGHRIPLLHPGPVVIASGLQEILPLKIHTRH</sequence>
<dbReference type="AlphaFoldDB" id="A0AAV4XP22"/>
<protein>
    <submittedName>
        <fullName evidence="2">Uncharacterized protein</fullName>
    </submittedName>
</protein>
<organism evidence="2 3">
    <name type="scientific">Caerostris extrusa</name>
    <name type="common">Bark spider</name>
    <name type="synonym">Caerostris bankana</name>
    <dbReference type="NCBI Taxonomy" id="172846"/>
    <lineage>
        <taxon>Eukaryota</taxon>
        <taxon>Metazoa</taxon>
        <taxon>Ecdysozoa</taxon>
        <taxon>Arthropoda</taxon>
        <taxon>Chelicerata</taxon>
        <taxon>Arachnida</taxon>
        <taxon>Araneae</taxon>
        <taxon>Araneomorphae</taxon>
        <taxon>Entelegynae</taxon>
        <taxon>Araneoidea</taxon>
        <taxon>Araneidae</taxon>
        <taxon>Caerostris</taxon>
    </lineage>
</organism>
<feature type="compositionally biased region" description="Polar residues" evidence="1">
    <location>
        <begin position="14"/>
        <end position="26"/>
    </location>
</feature>
<accession>A0AAV4XP22</accession>
<dbReference type="Proteomes" id="UP001054945">
    <property type="component" value="Unassembled WGS sequence"/>
</dbReference>
<reference evidence="2 3" key="1">
    <citation type="submission" date="2021-06" db="EMBL/GenBank/DDBJ databases">
        <title>Caerostris extrusa draft genome.</title>
        <authorList>
            <person name="Kono N."/>
            <person name="Arakawa K."/>
        </authorList>
    </citation>
    <scope>NUCLEOTIDE SEQUENCE [LARGE SCALE GENOMIC DNA]</scope>
</reference>
<dbReference type="EMBL" id="BPLR01000713">
    <property type="protein sequence ID" value="GIY96891.1"/>
    <property type="molecule type" value="Genomic_DNA"/>
</dbReference>
<feature type="compositionally biased region" description="Basic and acidic residues" evidence="1">
    <location>
        <begin position="27"/>
        <end position="41"/>
    </location>
</feature>
<evidence type="ECO:0000256" key="1">
    <source>
        <dbReference type="SAM" id="MobiDB-lite"/>
    </source>
</evidence>
<evidence type="ECO:0000313" key="2">
    <source>
        <dbReference type="EMBL" id="GIY96891.1"/>
    </source>
</evidence>
<proteinExistence type="predicted"/>
<evidence type="ECO:0000313" key="3">
    <source>
        <dbReference type="Proteomes" id="UP001054945"/>
    </source>
</evidence>
<keyword evidence="3" id="KW-1185">Reference proteome</keyword>
<name>A0AAV4XP22_CAEEX</name>
<gene>
    <name evidence="2" type="ORF">CEXT_691261</name>
</gene>
<feature type="region of interest" description="Disordered" evidence="1">
    <location>
        <begin position="1"/>
        <end position="41"/>
    </location>
</feature>